<sequence length="155" mass="16815">MNDTALLDLFTNDIGTAEQLLELIDNEFQALTERDLPRLDSLLSEKQPLLALLQQHGNERSRLLQNAGLSADREGLTALASKSSVGDQLLVRSEELSALLQRCQEANLRNGRLIRANQASVGSVLGILRGAETPGLYDSRGGAARIAQQRPLSQA</sequence>
<dbReference type="InterPro" id="IPR007809">
    <property type="entry name" value="FlgN-like"/>
</dbReference>
<keyword evidence="4" id="KW-0282">Flagellum</keyword>
<dbReference type="EMBL" id="RHRS01000023">
    <property type="protein sequence ID" value="RRW36339.1"/>
    <property type="molecule type" value="Genomic_DNA"/>
</dbReference>
<dbReference type="EMBL" id="UGUW01000004">
    <property type="protein sequence ID" value="SUD60831.1"/>
    <property type="molecule type" value="Genomic_DNA"/>
</dbReference>
<dbReference type="GeneID" id="300415219"/>
<evidence type="ECO:0000313" key="7">
    <source>
        <dbReference type="EMBL" id="SUD60831.1"/>
    </source>
</evidence>
<dbReference type="Proteomes" id="UP000272833">
    <property type="component" value="Unassembled WGS sequence"/>
</dbReference>
<dbReference type="Proteomes" id="UP000255303">
    <property type="component" value="Unassembled WGS sequence"/>
</dbReference>
<keyword evidence="4" id="KW-0966">Cell projection</keyword>
<reference evidence="5 10" key="2">
    <citation type="submission" date="2018-10" db="EMBL/GenBank/DDBJ databases">
        <title>Transmission dynamics of multidrug resistant bacteria on intensive care unit surfaces.</title>
        <authorList>
            <person name="D'Souza A.W."/>
            <person name="Potter R.F."/>
            <person name="Wallace M."/>
            <person name="Shupe A."/>
            <person name="Patel S."/>
            <person name="Sun S."/>
            <person name="Gul D."/>
            <person name="Kwon J.H."/>
            <person name="Andleeb S."/>
            <person name="Burnham C.-A.D."/>
            <person name="Dantas G."/>
        </authorList>
    </citation>
    <scope>NUCLEOTIDE SEQUENCE [LARGE SCALE GENOMIC DNA]</scope>
    <source>
        <strain evidence="5 10">PO_271</strain>
    </source>
</reference>
<protein>
    <submittedName>
        <fullName evidence="4">Flagellar export chaperone FlgN</fullName>
    </submittedName>
    <submittedName>
        <fullName evidence="5">Flagellar protein FlgN</fullName>
    </submittedName>
    <submittedName>
        <fullName evidence="6">FlgN family protein</fullName>
    </submittedName>
</protein>
<evidence type="ECO:0000256" key="1">
    <source>
        <dbReference type="ARBA" id="ARBA00002397"/>
    </source>
</evidence>
<comment type="similarity">
    <text evidence="2">Belongs to the FlgN family.</text>
</comment>
<evidence type="ECO:0000313" key="8">
    <source>
        <dbReference type="Proteomes" id="UP000254084"/>
    </source>
</evidence>
<evidence type="ECO:0000313" key="10">
    <source>
        <dbReference type="Proteomes" id="UP000272833"/>
    </source>
</evidence>
<dbReference type="EMBL" id="JAOEET010000030">
    <property type="protein sequence ID" value="MDH0568084.1"/>
    <property type="molecule type" value="Genomic_DNA"/>
</dbReference>
<gene>
    <name evidence="4" type="primary">flgN</name>
    <name evidence="5" type="ORF">EGJ44_10940</name>
    <name evidence="4" type="ORF">N7671_12795</name>
    <name evidence="6" type="ORF">NCTC10692_03326</name>
    <name evidence="7" type="ORF">NCTC10860_03187</name>
</gene>
<proteinExistence type="inferred from homology"/>
<keyword evidence="3" id="KW-1005">Bacterial flagellum biogenesis</keyword>
<dbReference type="Gene3D" id="1.20.58.300">
    <property type="entry name" value="FlgN-like"/>
    <property type="match status" value="1"/>
</dbReference>
<name>A0A061D331_ECTOL</name>
<reference evidence="4" key="3">
    <citation type="submission" date="2022-09" db="EMBL/GenBank/DDBJ databases">
        <title>Intensive care unit water sources are persistently colonized with multi-drug resistant bacteria and are the site of extensive horizontal gene transfer of antibiotic resistance genes.</title>
        <authorList>
            <person name="Diorio-Toth L."/>
        </authorList>
    </citation>
    <scope>NUCLEOTIDE SEQUENCE</scope>
    <source>
        <strain evidence="4">GD04000</strain>
    </source>
</reference>
<dbReference type="GO" id="GO:0044780">
    <property type="term" value="P:bacterial-type flagellum assembly"/>
    <property type="evidence" value="ECO:0007669"/>
    <property type="project" value="InterPro"/>
</dbReference>
<evidence type="ECO:0000313" key="4">
    <source>
        <dbReference type="EMBL" id="MDH0568084.1"/>
    </source>
</evidence>
<dbReference type="RefSeq" id="WP_003460689.1">
    <property type="nucleotide sequence ID" value="NZ_CAJQNA010000112.1"/>
</dbReference>
<accession>A0A379JWA7</accession>
<comment type="function">
    <text evidence="1">Required for the efficient initiation of filament assembly.</text>
</comment>
<dbReference type="Proteomes" id="UP000254084">
    <property type="component" value="Unassembled WGS sequence"/>
</dbReference>
<reference evidence="8 9" key="1">
    <citation type="submission" date="2018-06" db="EMBL/GenBank/DDBJ databases">
        <authorList>
            <consortium name="Pathogen Informatics"/>
            <person name="Doyle S."/>
        </authorList>
    </citation>
    <scope>NUCLEOTIDE SEQUENCE [LARGE SCALE GENOMIC DNA]</scope>
    <source>
        <strain evidence="6 9">NCTC10692</strain>
        <strain evidence="7 8">NCTC10860</strain>
    </source>
</reference>
<dbReference type="AlphaFoldDB" id="A0A061D331"/>
<keyword evidence="4" id="KW-0969">Cilium</keyword>
<evidence type="ECO:0000313" key="9">
    <source>
        <dbReference type="Proteomes" id="UP000255303"/>
    </source>
</evidence>
<evidence type="ECO:0000313" key="6">
    <source>
        <dbReference type="EMBL" id="SUD52828.1"/>
    </source>
</evidence>
<dbReference type="EMBL" id="UGUV01000002">
    <property type="protein sequence ID" value="SUD52828.1"/>
    <property type="molecule type" value="Genomic_DNA"/>
</dbReference>
<evidence type="ECO:0000313" key="5">
    <source>
        <dbReference type="EMBL" id="RRW36339.1"/>
    </source>
</evidence>
<dbReference type="Proteomes" id="UP001159292">
    <property type="component" value="Unassembled WGS sequence"/>
</dbReference>
<evidence type="ECO:0000256" key="3">
    <source>
        <dbReference type="ARBA" id="ARBA00022795"/>
    </source>
</evidence>
<evidence type="ECO:0000256" key="2">
    <source>
        <dbReference type="ARBA" id="ARBA00007703"/>
    </source>
</evidence>
<organism evidence="6 9">
    <name type="scientific">Ectopseudomonas oleovorans</name>
    <name type="common">Pseudomonas oleovorans</name>
    <dbReference type="NCBI Taxonomy" id="301"/>
    <lineage>
        <taxon>Bacteria</taxon>
        <taxon>Pseudomonadati</taxon>
        <taxon>Pseudomonadota</taxon>
        <taxon>Gammaproteobacteria</taxon>
        <taxon>Pseudomonadales</taxon>
        <taxon>Pseudomonadaceae</taxon>
        <taxon>Ectopseudomonas</taxon>
    </lineage>
</organism>
<dbReference type="InterPro" id="IPR036679">
    <property type="entry name" value="FlgN-like_sf"/>
</dbReference>
<accession>A0A061D331</accession>
<dbReference type="SUPFAM" id="SSF140566">
    <property type="entry name" value="FlgN-like"/>
    <property type="match status" value="1"/>
</dbReference>
<dbReference type="Pfam" id="PF05130">
    <property type="entry name" value="FlgN"/>
    <property type="match status" value="1"/>
</dbReference>